<proteinExistence type="predicted"/>
<evidence type="ECO:0000313" key="1">
    <source>
        <dbReference type="EMBL" id="KAF9754579.1"/>
    </source>
</evidence>
<evidence type="ECO:0000313" key="2">
    <source>
        <dbReference type="Proteomes" id="UP000616885"/>
    </source>
</evidence>
<sequence>MTCVGIRATNMSDVHEEAKHATPSGLVNQHLISTIQARKIIPSPETDGFADISARPVSRAGSSQFNWENPRTCSYLHVHRMCIPTRDDIYVREVCQLLQAS</sequence>
<name>A0A8H7NER2_BIOOC</name>
<comment type="caution">
    <text evidence="1">The sequence shown here is derived from an EMBL/GenBank/DDBJ whole genome shotgun (WGS) entry which is preliminary data.</text>
</comment>
<reference evidence="1" key="1">
    <citation type="submission" date="2020-10" db="EMBL/GenBank/DDBJ databases">
        <title>High-Quality Genome Resource of Clonostachys rosea strain S41 by Oxford Nanopore Long-Read Sequencing.</title>
        <authorList>
            <person name="Wang H."/>
        </authorList>
    </citation>
    <scope>NUCLEOTIDE SEQUENCE</scope>
    <source>
        <strain evidence="1">S41</strain>
    </source>
</reference>
<gene>
    <name evidence="1" type="ORF">IM811_010020</name>
</gene>
<dbReference type="EMBL" id="JADCTT010000003">
    <property type="protein sequence ID" value="KAF9754579.1"/>
    <property type="molecule type" value="Genomic_DNA"/>
</dbReference>
<organism evidence="1 2">
    <name type="scientific">Bionectria ochroleuca</name>
    <name type="common">Gliocladium roseum</name>
    <dbReference type="NCBI Taxonomy" id="29856"/>
    <lineage>
        <taxon>Eukaryota</taxon>
        <taxon>Fungi</taxon>
        <taxon>Dikarya</taxon>
        <taxon>Ascomycota</taxon>
        <taxon>Pezizomycotina</taxon>
        <taxon>Sordariomycetes</taxon>
        <taxon>Hypocreomycetidae</taxon>
        <taxon>Hypocreales</taxon>
        <taxon>Bionectriaceae</taxon>
        <taxon>Clonostachys</taxon>
    </lineage>
</organism>
<accession>A0A8H7NER2</accession>
<dbReference type="Proteomes" id="UP000616885">
    <property type="component" value="Unassembled WGS sequence"/>
</dbReference>
<dbReference type="AlphaFoldDB" id="A0A8H7NER2"/>
<protein>
    <submittedName>
        <fullName evidence="1">Uncharacterized protein</fullName>
    </submittedName>
</protein>